<keyword evidence="2" id="KW-1185">Reference proteome</keyword>
<accession>L7ERI3</accession>
<name>L7ERI3_STRT8</name>
<reference evidence="1 2" key="1">
    <citation type="journal article" date="2011" name="Plasmid">
        <title>Streptomyces turgidiscabies Car8 contains a modular pathogenicity island that shares virulence genes with other actinobacterial plant pathogens.</title>
        <authorList>
            <person name="Huguet-Tapia J.C."/>
            <person name="Badger J.H."/>
            <person name="Loria R."/>
            <person name="Pettis G.S."/>
        </authorList>
    </citation>
    <scope>NUCLEOTIDE SEQUENCE [LARGE SCALE GENOMIC DNA]</scope>
    <source>
        <strain evidence="1 2">Car8</strain>
    </source>
</reference>
<dbReference type="PATRIC" id="fig|698760.3.peg.9699"/>
<sequence length="45" mass="4751">MVVDVRVRGRVFGVSTGGGSVSMRVGGVSTAVDDGDSTWRRRRVA</sequence>
<evidence type="ECO:0000313" key="2">
    <source>
        <dbReference type="Proteomes" id="UP000010931"/>
    </source>
</evidence>
<proteinExistence type="predicted"/>
<evidence type="ECO:0000313" key="1">
    <source>
        <dbReference type="EMBL" id="ELP61336.1"/>
    </source>
</evidence>
<dbReference type="EMBL" id="AEJB01000690">
    <property type="protein sequence ID" value="ELP61336.1"/>
    <property type="molecule type" value="Genomic_DNA"/>
</dbReference>
<protein>
    <submittedName>
        <fullName evidence="1">Uncharacterized protein</fullName>
    </submittedName>
</protein>
<gene>
    <name evidence="1" type="ORF">STRTUCAR8_06889</name>
</gene>
<dbReference type="Proteomes" id="UP000010931">
    <property type="component" value="Unassembled WGS sequence"/>
</dbReference>
<organism evidence="1 2">
    <name type="scientific">Streptomyces turgidiscabies (strain Car8)</name>
    <dbReference type="NCBI Taxonomy" id="698760"/>
    <lineage>
        <taxon>Bacteria</taxon>
        <taxon>Bacillati</taxon>
        <taxon>Actinomycetota</taxon>
        <taxon>Actinomycetes</taxon>
        <taxon>Kitasatosporales</taxon>
        <taxon>Streptomycetaceae</taxon>
        <taxon>Streptomyces</taxon>
    </lineage>
</organism>
<dbReference type="AlphaFoldDB" id="L7ERI3"/>
<comment type="caution">
    <text evidence="1">The sequence shown here is derived from an EMBL/GenBank/DDBJ whole genome shotgun (WGS) entry which is preliminary data.</text>
</comment>